<comment type="caution">
    <text evidence="2">The sequence shown here is derived from an EMBL/GenBank/DDBJ whole genome shotgun (WGS) entry which is preliminary data.</text>
</comment>
<organism evidence="2 3">
    <name type="scientific">Aristolochia fimbriata</name>
    <name type="common">White veined hardy Dutchman's pipe vine</name>
    <dbReference type="NCBI Taxonomy" id="158543"/>
    <lineage>
        <taxon>Eukaryota</taxon>
        <taxon>Viridiplantae</taxon>
        <taxon>Streptophyta</taxon>
        <taxon>Embryophyta</taxon>
        <taxon>Tracheophyta</taxon>
        <taxon>Spermatophyta</taxon>
        <taxon>Magnoliopsida</taxon>
        <taxon>Magnoliidae</taxon>
        <taxon>Piperales</taxon>
        <taxon>Aristolochiaceae</taxon>
        <taxon>Aristolochia</taxon>
    </lineage>
</organism>
<sequence length="136" mass="15038">MEKGHSSGDAPLSPMHLIRSRPPLLPDIEKVVESSAESKTGKGPREKKGRDQRWVTTLRKKILVQKGRRRVLLRLSTSTTPAIMFIFLCPRFFAASASIPRARTPQTQNDDPPVIAPAARRPTRPPVNPGRGGQTN</sequence>
<feature type="region of interest" description="Disordered" evidence="1">
    <location>
        <begin position="100"/>
        <end position="136"/>
    </location>
</feature>
<reference evidence="2 3" key="1">
    <citation type="submission" date="2021-07" db="EMBL/GenBank/DDBJ databases">
        <title>The Aristolochia fimbriata genome: insights into angiosperm evolution, floral development and chemical biosynthesis.</title>
        <authorList>
            <person name="Jiao Y."/>
        </authorList>
    </citation>
    <scope>NUCLEOTIDE SEQUENCE [LARGE SCALE GENOMIC DNA]</scope>
    <source>
        <strain evidence="2">IBCAS-2021</strain>
        <tissue evidence="2">Leaf</tissue>
    </source>
</reference>
<gene>
    <name evidence="2" type="ORF">H6P81_011154</name>
</gene>
<feature type="compositionally biased region" description="Basic and acidic residues" evidence="1">
    <location>
        <begin position="39"/>
        <end position="53"/>
    </location>
</feature>
<feature type="region of interest" description="Disordered" evidence="1">
    <location>
        <begin position="1"/>
        <end position="53"/>
    </location>
</feature>
<dbReference type="EMBL" id="JAINDJ010000004">
    <property type="protein sequence ID" value="KAG9451189.1"/>
    <property type="molecule type" value="Genomic_DNA"/>
</dbReference>
<proteinExistence type="predicted"/>
<evidence type="ECO:0000313" key="3">
    <source>
        <dbReference type="Proteomes" id="UP000825729"/>
    </source>
</evidence>
<accession>A0AAV7ERH5</accession>
<protein>
    <submittedName>
        <fullName evidence="2">Uncharacterized protein</fullName>
    </submittedName>
</protein>
<dbReference type="Proteomes" id="UP000825729">
    <property type="component" value="Unassembled WGS sequence"/>
</dbReference>
<evidence type="ECO:0000256" key="1">
    <source>
        <dbReference type="SAM" id="MobiDB-lite"/>
    </source>
</evidence>
<keyword evidence="3" id="KW-1185">Reference proteome</keyword>
<name>A0AAV7ERH5_ARIFI</name>
<dbReference type="AlphaFoldDB" id="A0AAV7ERH5"/>
<evidence type="ECO:0000313" key="2">
    <source>
        <dbReference type="EMBL" id="KAG9451189.1"/>
    </source>
</evidence>